<organism evidence="20 21">
    <name type="scientific">Alkalicoccus daliensis</name>
    <dbReference type="NCBI Taxonomy" id="745820"/>
    <lineage>
        <taxon>Bacteria</taxon>
        <taxon>Bacillati</taxon>
        <taxon>Bacillota</taxon>
        <taxon>Bacilli</taxon>
        <taxon>Bacillales</taxon>
        <taxon>Bacillaceae</taxon>
        <taxon>Alkalicoccus</taxon>
    </lineage>
</organism>
<evidence type="ECO:0000256" key="13">
    <source>
        <dbReference type="ARBA" id="ARBA00023268"/>
    </source>
</evidence>
<comment type="catalytic activity">
    <reaction evidence="16">
        <text>[GlcNAc-(1-&gt;4)-Mur2Ac(oyl-L-Ala-gamma-D-Glu-L-Lys-D-Ala-D-Ala)](n)-di-trans,octa-cis-undecaprenyl diphosphate + beta-D-GlcNAc-(1-&gt;4)-Mur2Ac(oyl-L-Ala-gamma-D-Glu-L-Lys-D-Ala-D-Ala)-di-trans,octa-cis-undecaprenyl diphosphate = [GlcNAc-(1-&gt;4)-Mur2Ac(oyl-L-Ala-gamma-D-Glu-L-Lys-D-Ala-D-Ala)](n+1)-di-trans,octa-cis-undecaprenyl diphosphate + di-trans,octa-cis-undecaprenyl diphosphate + H(+)</text>
        <dbReference type="Rhea" id="RHEA:23708"/>
        <dbReference type="Rhea" id="RHEA-COMP:9602"/>
        <dbReference type="Rhea" id="RHEA-COMP:9603"/>
        <dbReference type="ChEBI" id="CHEBI:15378"/>
        <dbReference type="ChEBI" id="CHEBI:58405"/>
        <dbReference type="ChEBI" id="CHEBI:60033"/>
        <dbReference type="ChEBI" id="CHEBI:78435"/>
        <dbReference type="EC" id="2.4.99.28"/>
    </reaction>
</comment>
<keyword evidence="4" id="KW-1003">Cell membrane</keyword>
<evidence type="ECO:0000256" key="7">
    <source>
        <dbReference type="ARBA" id="ARBA00022676"/>
    </source>
</evidence>
<evidence type="ECO:0000256" key="15">
    <source>
        <dbReference type="ARBA" id="ARBA00034000"/>
    </source>
</evidence>
<dbReference type="AlphaFoldDB" id="A0A1H0I6W6"/>
<evidence type="ECO:0000256" key="14">
    <source>
        <dbReference type="ARBA" id="ARBA00023316"/>
    </source>
</evidence>
<comment type="subcellular location">
    <subcellularLocation>
        <location evidence="1">Cell membrane</location>
    </subcellularLocation>
</comment>
<keyword evidence="11" id="KW-0573">Peptidoglycan synthesis</keyword>
<evidence type="ECO:0000313" key="20">
    <source>
        <dbReference type="EMBL" id="SDO27103.1"/>
    </source>
</evidence>
<dbReference type="EMBL" id="FNIL01000010">
    <property type="protein sequence ID" value="SDO27103.1"/>
    <property type="molecule type" value="Genomic_DNA"/>
</dbReference>
<dbReference type="GO" id="GO:0009002">
    <property type="term" value="F:serine-type D-Ala-D-Ala carboxypeptidase activity"/>
    <property type="evidence" value="ECO:0007669"/>
    <property type="project" value="UniProtKB-EC"/>
</dbReference>
<dbReference type="InterPro" id="IPR001460">
    <property type="entry name" value="PCN-bd_Tpept"/>
</dbReference>
<evidence type="ECO:0000256" key="2">
    <source>
        <dbReference type="ARBA" id="ARBA00007090"/>
    </source>
</evidence>
<dbReference type="GO" id="GO:0008658">
    <property type="term" value="F:penicillin binding"/>
    <property type="evidence" value="ECO:0007669"/>
    <property type="project" value="InterPro"/>
</dbReference>
<dbReference type="GO" id="GO:0030288">
    <property type="term" value="C:outer membrane-bounded periplasmic space"/>
    <property type="evidence" value="ECO:0007669"/>
    <property type="project" value="TreeGrafter"/>
</dbReference>
<evidence type="ECO:0000256" key="12">
    <source>
        <dbReference type="ARBA" id="ARBA00023136"/>
    </source>
</evidence>
<dbReference type="FunFam" id="1.10.3810.10:FF:000001">
    <property type="entry name" value="Penicillin-binding protein 1A"/>
    <property type="match status" value="1"/>
</dbReference>
<evidence type="ECO:0000313" key="21">
    <source>
        <dbReference type="Proteomes" id="UP000198778"/>
    </source>
</evidence>
<keyword evidence="10" id="KW-0133">Cell shape</keyword>
<evidence type="ECO:0000256" key="9">
    <source>
        <dbReference type="ARBA" id="ARBA00022801"/>
    </source>
</evidence>
<gene>
    <name evidence="20" type="ORF">SAMN04488053_11023</name>
</gene>
<evidence type="ECO:0000256" key="16">
    <source>
        <dbReference type="ARBA" id="ARBA00049902"/>
    </source>
</evidence>
<dbReference type="Proteomes" id="UP000198778">
    <property type="component" value="Unassembled WGS sequence"/>
</dbReference>
<keyword evidence="6" id="KW-0645">Protease</keyword>
<dbReference type="PANTHER" id="PTHR32282:SF11">
    <property type="entry name" value="PENICILLIN-BINDING PROTEIN 1B"/>
    <property type="match status" value="1"/>
</dbReference>
<keyword evidence="7" id="KW-0328">Glycosyltransferase</keyword>
<evidence type="ECO:0000256" key="6">
    <source>
        <dbReference type="ARBA" id="ARBA00022670"/>
    </source>
</evidence>
<evidence type="ECO:0000256" key="11">
    <source>
        <dbReference type="ARBA" id="ARBA00022984"/>
    </source>
</evidence>
<evidence type="ECO:0000259" key="19">
    <source>
        <dbReference type="Pfam" id="PF00912"/>
    </source>
</evidence>
<dbReference type="GO" id="GO:0005886">
    <property type="term" value="C:plasma membrane"/>
    <property type="evidence" value="ECO:0007669"/>
    <property type="project" value="UniProtKB-SubCell"/>
</dbReference>
<feature type="signal peptide" evidence="17">
    <location>
        <begin position="1"/>
        <end position="22"/>
    </location>
</feature>
<comment type="catalytic activity">
    <reaction evidence="15">
        <text>Preferential cleavage: (Ac)2-L-Lys-D-Ala-|-D-Ala. Also transpeptidation of peptidyl-alanyl moieties that are N-acyl substituents of D-alanine.</text>
        <dbReference type="EC" id="3.4.16.4"/>
    </reaction>
</comment>
<dbReference type="GO" id="GO:0071555">
    <property type="term" value="P:cell wall organization"/>
    <property type="evidence" value="ECO:0007669"/>
    <property type="project" value="UniProtKB-KW"/>
</dbReference>
<reference evidence="21" key="1">
    <citation type="submission" date="2016-10" db="EMBL/GenBank/DDBJ databases">
        <authorList>
            <person name="Varghese N."/>
            <person name="Submissions S."/>
        </authorList>
    </citation>
    <scope>NUCLEOTIDE SEQUENCE [LARGE SCALE GENOMIC DNA]</scope>
    <source>
        <strain evidence="21">CGMCC 1.10369</strain>
    </source>
</reference>
<keyword evidence="13" id="KW-0511">Multifunctional enzyme</keyword>
<keyword evidence="21" id="KW-1185">Reference proteome</keyword>
<keyword evidence="14" id="KW-0961">Cell wall biogenesis/degradation</keyword>
<feature type="chain" id="PRO_5011563827" evidence="17">
    <location>
        <begin position="23"/>
        <end position="622"/>
    </location>
</feature>
<dbReference type="STRING" id="745820.SAMN04488053_11023"/>
<evidence type="ECO:0000256" key="3">
    <source>
        <dbReference type="ARBA" id="ARBA00007739"/>
    </source>
</evidence>
<proteinExistence type="inferred from homology"/>
<evidence type="ECO:0000259" key="18">
    <source>
        <dbReference type="Pfam" id="PF00905"/>
    </source>
</evidence>
<evidence type="ECO:0000256" key="4">
    <source>
        <dbReference type="ARBA" id="ARBA00022475"/>
    </source>
</evidence>
<name>A0A1H0I6W6_9BACI</name>
<keyword evidence="9" id="KW-0378">Hydrolase</keyword>
<dbReference type="Pfam" id="PF00912">
    <property type="entry name" value="Transgly"/>
    <property type="match status" value="1"/>
</dbReference>
<dbReference type="GO" id="GO:0006508">
    <property type="term" value="P:proteolysis"/>
    <property type="evidence" value="ECO:0007669"/>
    <property type="project" value="UniProtKB-KW"/>
</dbReference>
<evidence type="ECO:0000256" key="10">
    <source>
        <dbReference type="ARBA" id="ARBA00022960"/>
    </source>
</evidence>
<dbReference type="GO" id="GO:0008360">
    <property type="term" value="P:regulation of cell shape"/>
    <property type="evidence" value="ECO:0007669"/>
    <property type="project" value="UniProtKB-KW"/>
</dbReference>
<dbReference type="SUPFAM" id="SSF53955">
    <property type="entry name" value="Lysozyme-like"/>
    <property type="match status" value="1"/>
</dbReference>
<comment type="similarity">
    <text evidence="3">In the N-terminal section; belongs to the glycosyltransferase 51 family.</text>
</comment>
<dbReference type="RefSeq" id="WP_090843516.1">
    <property type="nucleotide sequence ID" value="NZ_FNIL01000010.1"/>
</dbReference>
<dbReference type="OrthoDB" id="9766909at2"/>
<evidence type="ECO:0000256" key="5">
    <source>
        <dbReference type="ARBA" id="ARBA00022645"/>
    </source>
</evidence>
<dbReference type="Gene3D" id="3.40.710.10">
    <property type="entry name" value="DD-peptidase/beta-lactamase superfamily"/>
    <property type="match status" value="1"/>
</dbReference>
<dbReference type="InterPro" id="IPR050396">
    <property type="entry name" value="Glycosyltr_51/Transpeptidase"/>
</dbReference>
<dbReference type="Gene3D" id="1.10.3810.10">
    <property type="entry name" value="Biosynthetic peptidoglycan transglycosylase-like"/>
    <property type="match status" value="1"/>
</dbReference>
<dbReference type="InterPro" id="IPR023346">
    <property type="entry name" value="Lysozyme-like_dom_sf"/>
</dbReference>
<dbReference type="GO" id="GO:0008955">
    <property type="term" value="F:peptidoglycan glycosyltransferase activity"/>
    <property type="evidence" value="ECO:0007669"/>
    <property type="project" value="UniProtKB-EC"/>
</dbReference>
<accession>A0A1H0I6W6</accession>
<dbReference type="InterPro" id="IPR036950">
    <property type="entry name" value="PBP_transglycosylase"/>
</dbReference>
<dbReference type="Pfam" id="PF00905">
    <property type="entry name" value="Transpeptidase"/>
    <property type="match status" value="1"/>
</dbReference>
<evidence type="ECO:0000256" key="8">
    <source>
        <dbReference type="ARBA" id="ARBA00022679"/>
    </source>
</evidence>
<dbReference type="GO" id="GO:0009252">
    <property type="term" value="P:peptidoglycan biosynthetic process"/>
    <property type="evidence" value="ECO:0007669"/>
    <property type="project" value="UniProtKB-KW"/>
</dbReference>
<feature type="domain" description="Glycosyl transferase family 51" evidence="19">
    <location>
        <begin position="62"/>
        <end position="235"/>
    </location>
</feature>
<keyword evidence="8" id="KW-0808">Transferase</keyword>
<sequence>MRALMGFLITAFFLTFSLAVSAQLTEELSSAQTLHEVLDENIQFDDLRISTNSQILDRDRNIVSDIYSEENRVYLDYYSIPQEVINMFLAVEDRYFYQHEGFDINGIARALLVNLQAQTIDQGGSTITQQVARNLYLSHEQTYERKISELLYAYQLEREKTKEEILELYINSIYFANGVYGFESASQFYFNKSSEELSLAEIAYIGAIPNSPSRYDPLENPEATAERQEYMLKRMLENNYLTEEEFNEAAAAPIEMNLNTRIDKYPDYVTYVNAELKELISSSEGYSERLASADEETRIVLEEELDEKVKSVLGSGITINTALDPTVQEEVTSIINDRFSGSSIEAAASIIDHHQAEIVAITGGTNYNKFDFHRGYQSFRQPGSALKPLLSYAPYLNENPLEDPASLIDAGTFSYDGYVPRNSGGAVYGVVTLEEALKNSYNTAAVRLLHKIGIDTGFSYLNKFNFSRITAEDRKLPAALGGLSRGVSVNELTQAYTVFSNNGYYTSPRAIRSVESLEGEILYEWNIPGKKVYSEETSAEIRGMMRQVVTNGTGKGAYYNTSGYLGGKTGTTNDYNDLWFVGANSNYTAGVWLGKDQPESIQEQSRNNSHTNLWRDIMRTLE</sequence>
<dbReference type="InterPro" id="IPR001264">
    <property type="entry name" value="Glyco_trans_51"/>
</dbReference>
<keyword evidence="12" id="KW-0472">Membrane</keyword>
<evidence type="ECO:0000256" key="17">
    <source>
        <dbReference type="SAM" id="SignalP"/>
    </source>
</evidence>
<dbReference type="PANTHER" id="PTHR32282">
    <property type="entry name" value="BINDING PROTEIN TRANSPEPTIDASE, PUTATIVE-RELATED"/>
    <property type="match status" value="1"/>
</dbReference>
<evidence type="ECO:0000256" key="1">
    <source>
        <dbReference type="ARBA" id="ARBA00004236"/>
    </source>
</evidence>
<feature type="domain" description="Penicillin-binding protein transpeptidase" evidence="18">
    <location>
        <begin position="347"/>
        <end position="586"/>
    </location>
</feature>
<dbReference type="InterPro" id="IPR012338">
    <property type="entry name" value="Beta-lactam/transpept-like"/>
</dbReference>
<protein>
    <submittedName>
        <fullName evidence="20">Penicillin-binding protein 1A</fullName>
    </submittedName>
</protein>
<keyword evidence="17" id="KW-0732">Signal</keyword>
<comment type="similarity">
    <text evidence="2">In the C-terminal section; belongs to the transpeptidase family.</text>
</comment>
<dbReference type="SUPFAM" id="SSF56601">
    <property type="entry name" value="beta-lactamase/transpeptidase-like"/>
    <property type="match status" value="1"/>
</dbReference>
<keyword evidence="5" id="KW-0121">Carboxypeptidase</keyword>